<organism evidence="1 2">
    <name type="scientific">Bauhinia variegata</name>
    <name type="common">Purple orchid tree</name>
    <name type="synonym">Phanera variegata</name>
    <dbReference type="NCBI Taxonomy" id="167791"/>
    <lineage>
        <taxon>Eukaryota</taxon>
        <taxon>Viridiplantae</taxon>
        <taxon>Streptophyta</taxon>
        <taxon>Embryophyta</taxon>
        <taxon>Tracheophyta</taxon>
        <taxon>Spermatophyta</taxon>
        <taxon>Magnoliopsida</taxon>
        <taxon>eudicotyledons</taxon>
        <taxon>Gunneridae</taxon>
        <taxon>Pentapetalae</taxon>
        <taxon>rosids</taxon>
        <taxon>fabids</taxon>
        <taxon>Fabales</taxon>
        <taxon>Fabaceae</taxon>
        <taxon>Cercidoideae</taxon>
        <taxon>Cercideae</taxon>
        <taxon>Bauhiniinae</taxon>
        <taxon>Bauhinia</taxon>
    </lineage>
</organism>
<comment type="caution">
    <text evidence="1">The sequence shown here is derived from an EMBL/GenBank/DDBJ whole genome shotgun (WGS) entry which is preliminary data.</text>
</comment>
<evidence type="ECO:0000313" key="2">
    <source>
        <dbReference type="Proteomes" id="UP000828941"/>
    </source>
</evidence>
<accession>A0ACB9NBI9</accession>
<sequence length="223" mass="25598">MPLDDQEFLKALEVFGEVDEGFEPSTRVNEAYVDEKRRPYKNIRIEHTNVLDDPFDDPPQLTELIPDASPEGKPKDEAIISYSTMLPAKVEDDLVPLDEQLDPSELEEVIRVKEAHSRAVVLESIGDIPDAEIKPPDNVLLSDEDLHAIFSCFGTVLSAEIIRDFKTGDSLRYKFIRQDIFLLCYSWTMAYQIRYKIIQIGFNQIHVPLDSFFEIDIMIVYSV</sequence>
<reference evidence="1 2" key="1">
    <citation type="journal article" date="2022" name="DNA Res.">
        <title>Chromosomal-level genome assembly of the orchid tree Bauhinia variegata (Leguminosae; Cercidoideae) supports the allotetraploid origin hypothesis of Bauhinia.</title>
        <authorList>
            <person name="Zhong Y."/>
            <person name="Chen Y."/>
            <person name="Zheng D."/>
            <person name="Pang J."/>
            <person name="Liu Y."/>
            <person name="Luo S."/>
            <person name="Meng S."/>
            <person name="Qian L."/>
            <person name="Wei D."/>
            <person name="Dai S."/>
            <person name="Zhou R."/>
        </authorList>
    </citation>
    <scope>NUCLEOTIDE SEQUENCE [LARGE SCALE GENOMIC DNA]</scope>
    <source>
        <strain evidence="1">BV-YZ2020</strain>
    </source>
</reference>
<dbReference type="EMBL" id="CM039432">
    <property type="protein sequence ID" value="KAI4333287.1"/>
    <property type="molecule type" value="Genomic_DNA"/>
</dbReference>
<gene>
    <name evidence="1" type="ORF">L6164_018118</name>
</gene>
<evidence type="ECO:0000313" key="1">
    <source>
        <dbReference type="EMBL" id="KAI4333287.1"/>
    </source>
</evidence>
<protein>
    <submittedName>
        <fullName evidence="1">Uncharacterized protein</fullName>
    </submittedName>
</protein>
<keyword evidence="2" id="KW-1185">Reference proteome</keyword>
<name>A0ACB9NBI9_BAUVA</name>
<dbReference type="Proteomes" id="UP000828941">
    <property type="component" value="Chromosome 7"/>
</dbReference>
<proteinExistence type="predicted"/>